<accession>A0A562HZB0</accession>
<dbReference type="RefSeq" id="WP_144573309.1">
    <property type="nucleotide sequence ID" value="NZ_VLKG01000017.1"/>
</dbReference>
<dbReference type="Gene3D" id="3.10.450.530">
    <property type="entry name" value="Ribonuclease toxin, BrnT, of type II toxin-antitoxin system"/>
    <property type="match status" value="1"/>
</dbReference>
<organism evidence="1 2">
    <name type="scientific">Azomonas agilis</name>
    <dbReference type="NCBI Taxonomy" id="116849"/>
    <lineage>
        <taxon>Bacteria</taxon>
        <taxon>Pseudomonadati</taxon>
        <taxon>Pseudomonadota</taxon>
        <taxon>Gammaproteobacteria</taxon>
        <taxon>Pseudomonadales</taxon>
        <taxon>Pseudomonadaceae</taxon>
        <taxon>Azomonas</taxon>
    </lineage>
</organism>
<dbReference type="InterPro" id="IPR007460">
    <property type="entry name" value="BrnT_toxin"/>
</dbReference>
<dbReference type="Pfam" id="PF04365">
    <property type="entry name" value="BrnT_toxin"/>
    <property type="match status" value="1"/>
</dbReference>
<dbReference type="Proteomes" id="UP000319627">
    <property type="component" value="Unassembled WGS sequence"/>
</dbReference>
<gene>
    <name evidence="1" type="ORF">LX59_03048</name>
</gene>
<dbReference type="OrthoDB" id="9802417at2"/>
<keyword evidence="2" id="KW-1185">Reference proteome</keyword>
<sequence>MGTEVEYDPQKNERNIQERGISFEQVKYFEWSSALMKKDDRANYGEDRYQALGLVEGRLHMLVFTPRGSAVRVISFRKANKREVKAYEQAKLGTS</sequence>
<comment type="caution">
    <text evidence="1">The sequence shown here is derived from an EMBL/GenBank/DDBJ whole genome shotgun (WGS) entry which is preliminary data.</text>
</comment>
<name>A0A562HZB0_9GAMM</name>
<protein>
    <submittedName>
        <fullName evidence="1">Uncharacterized protein</fullName>
    </submittedName>
</protein>
<evidence type="ECO:0000313" key="1">
    <source>
        <dbReference type="EMBL" id="TWH63884.1"/>
    </source>
</evidence>
<dbReference type="EMBL" id="VLKG01000017">
    <property type="protein sequence ID" value="TWH63884.1"/>
    <property type="molecule type" value="Genomic_DNA"/>
</dbReference>
<dbReference type="AlphaFoldDB" id="A0A562HZB0"/>
<reference evidence="1 2" key="1">
    <citation type="submission" date="2019-07" db="EMBL/GenBank/DDBJ databases">
        <title>Genomic Encyclopedia of Type Strains, Phase I: the one thousand microbial genomes (KMG-I) project.</title>
        <authorList>
            <person name="Kyrpides N."/>
        </authorList>
    </citation>
    <scope>NUCLEOTIDE SEQUENCE [LARGE SCALE GENOMIC DNA]</scope>
    <source>
        <strain evidence="1 2">DSM 375</strain>
    </source>
</reference>
<dbReference type="InterPro" id="IPR038573">
    <property type="entry name" value="BrnT_sf"/>
</dbReference>
<evidence type="ECO:0000313" key="2">
    <source>
        <dbReference type="Proteomes" id="UP000319627"/>
    </source>
</evidence>
<proteinExistence type="predicted"/>